<keyword evidence="2" id="KW-0902">Two-component regulatory system</keyword>
<dbReference type="GO" id="GO:0000156">
    <property type="term" value="F:phosphorelay response regulator activity"/>
    <property type="evidence" value="ECO:0007669"/>
    <property type="project" value="InterPro"/>
</dbReference>
<dbReference type="SMART" id="SM00448">
    <property type="entry name" value="REC"/>
    <property type="match status" value="1"/>
</dbReference>
<evidence type="ECO:0000256" key="3">
    <source>
        <dbReference type="ARBA" id="ARBA00023159"/>
    </source>
</evidence>
<evidence type="ECO:0000256" key="4">
    <source>
        <dbReference type="ARBA" id="ARBA00037164"/>
    </source>
</evidence>
<dbReference type="SUPFAM" id="SSF52172">
    <property type="entry name" value="CheY-like"/>
    <property type="match status" value="1"/>
</dbReference>
<evidence type="ECO:0000256" key="5">
    <source>
        <dbReference type="PROSITE-ProRule" id="PRU00169"/>
    </source>
</evidence>
<dbReference type="GO" id="GO:0003677">
    <property type="term" value="F:DNA binding"/>
    <property type="evidence" value="ECO:0007669"/>
    <property type="project" value="UniProtKB-KW"/>
</dbReference>
<keyword evidence="5" id="KW-0597">Phosphoprotein</keyword>
<accession>A0AAW8SVF2</accession>
<comment type="caution">
    <text evidence="8">The sequence shown here is derived from an EMBL/GenBank/DDBJ whole genome shotgun (WGS) entry which is preliminary data.</text>
</comment>
<reference evidence="8" key="1">
    <citation type="submission" date="2023-03" db="EMBL/GenBank/DDBJ databases">
        <authorList>
            <person name="Shen W."/>
            <person name="Cai J."/>
        </authorList>
    </citation>
    <scope>NUCLEOTIDE SEQUENCE</scope>
    <source>
        <strain evidence="8">B646-2</strain>
    </source>
</reference>
<dbReference type="PANTHER" id="PTHR37299">
    <property type="entry name" value="TRANSCRIPTIONAL REGULATOR-RELATED"/>
    <property type="match status" value="1"/>
</dbReference>
<dbReference type="Pfam" id="PF04397">
    <property type="entry name" value="LytTR"/>
    <property type="match status" value="1"/>
</dbReference>
<dbReference type="PROSITE" id="PS50930">
    <property type="entry name" value="HTH_LYTTR"/>
    <property type="match status" value="1"/>
</dbReference>
<dbReference type="EMBL" id="JARPXM010000001">
    <property type="protein sequence ID" value="MDT2536549.1"/>
    <property type="molecule type" value="Genomic_DNA"/>
</dbReference>
<protein>
    <submittedName>
        <fullName evidence="8">LytTR family DNA-binding domain-containing protein</fullName>
    </submittedName>
</protein>
<proteinExistence type="predicted"/>
<keyword evidence="8" id="KW-0238">DNA-binding</keyword>
<dbReference type="AlphaFoldDB" id="A0AAW8SVF2"/>
<dbReference type="RefSeq" id="WP_028020133.1">
    <property type="nucleotide sequence ID" value="NZ_BAAAXM010000059.1"/>
</dbReference>
<dbReference type="SMART" id="SM00850">
    <property type="entry name" value="LytTR"/>
    <property type="match status" value="1"/>
</dbReference>
<evidence type="ECO:0000256" key="1">
    <source>
        <dbReference type="ARBA" id="ARBA00022490"/>
    </source>
</evidence>
<dbReference type="PANTHER" id="PTHR37299:SF3">
    <property type="entry name" value="STAGE 0 SPORULATION PROTEIN A HOMOLOG"/>
    <property type="match status" value="1"/>
</dbReference>
<evidence type="ECO:0000313" key="9">
    <source>
        <dbReference type="Proteomes" id="UP001249240"/>
    </source>
</evidence>
<name>A0AAW8SVF2_9ENTE</name>
<evidence type="ECO:0000256" key="2">
    <source>
        <dbReference type="ARBA" id="ARBA00023012"/>
    </source>
</evidence>
<feature type="domain" description="Response regulatory" evidence="6">
    <location>
        <begin position="2"/>
        <end position="126"/>
    </location>
</feature>
<dbReference type="InterPro" id="IPR001789">
    <property type="entry name" value="Sig_transdc_resp-reg_receiver"/>
</dbReference>
<evidence type="ECO:0000259" key="7">
    <source>
        <dbReference type="PROSITE" id="PS50930"/>
    </source>
</evidence>
<dbReference type="Gene3D" id="3.40.50.2300">
    <property type="match status" value="1"/>
</dbReference>
<dbReference type="InterPro" id="IPR007492">
    <property type="entry name" value="LytTR_DNA-bd_dom"/>
</dbReference>
<gene>
    <name evidence="8" type="ORF">P7D78_00295</name>
</gene>
<keyword evidence="3" id="KW-0010">Activator</keyword>
<dbReference type="InterPro" id="IPR011006">
    <property type="entry name" value="CheY-like_superfamily"/>
</dbReference>
<comment type="function">
    <text evidence="4">Required for high-level post-exponential phase expression of a series of secreted proteins.</text>
</comment>
<sequence length="251" mass="29389">MNIFLLEDDILQQQRLELIIREILVENRWSANSLITTARPDYLLEKVQETVDQNIYFLDIELDGEQKKGLEIASEIRQIDPQGVIAFITTHSEFAPVTYAYKVSAFDFIAKDSPVDDLKQHVQDCFKHLLHTQSSGKKEEIFMFNNQHTSFQVPFSDILYFETTEISHKLRLICKSRLVNFYATLDEIEKLDTRFFKIHRSFVVNLENIAEINRSEGLVYFDKNHSCMISRRKIRAALEKMNSLHQIANKP</sequence>
<organism evidence="8 9">
    <name type="scientific">Enterococcus raffinosus</name>
    <dbReference type="NCBI Taxonomy" id="71452"/>
    <lineage>
        <taxon>Bacteria</taxon>
        <taxon>Bacillati</taxon>
        <taxon>Bacillota</taxon>
        <taxon>Bacilli</taxon>
        <taxon>Lactobacillales</taxon>
        <taxon>Enterococcaceae</taxon>
        <taxon>Enterococcus</taxon>
    </lineage>
</organism>
<dbReference type="Gene3D" id="2.40.50.1020">
    <property type="entry name" value="LytTr DNA-binding domain"/>
    <property type="match status" value="1"/>
</dbReference>
<evidence type="ECO:0000259" key="6">
    <source>
        <dbReference type="PROSITE" id="PS50110"/>
    </source>
</evidence>
<evidence type="ECO:0000313" key="8">
    <source>
        <dbReference type="EMBL" id="MDT2536549.1"/>
    </source>
</evidence>
<keyword evidence="1" id="KW-0963">Cytoplasm</keyword>
<feature type="modified residue" description="4-aspartylphosphate" evidence="5">
    <location>
        <position position="59"/>
    </location>
</feature>
<dbReference type="Proteomes" id="UP001249240">
    <property type="component" value="Unassembled WGS sequence"/>
</dbReference>
<feature type="domain" description="HTH LytTR-type" evidence="7">
    <location>
        <begin position="142"/>
        <end position="243"/>
    </location>
</feature>
<dbReference type="CDD" id="cd17533">
    <property type="entry name" value="REC_LytTR_AgrA-like"/>
    <property type="match status" value="1"/>
</dbReference>
<dbReference type="Pfam" id="PF00072">
    <property type="entry name" value="Response_reg"/>
    <property type="match status" value="1"/>
</dbReference>
<dbReference type="PROSITE" id="PS50110">
    <property type="entry name" value="RESPONSE_REGULATORY"/>
    <property type="match status" value="1"/>
</dbReference>
<dbReference type="InterPro" id="IPR046947">
    <property type="entry name" value="LytR-like"/>
</dbReference>